<keyword evidence="2 4" id="KW-0808">Transferase</keyword>
<dbReference type="Proteomes" id="UP001595792">
    <property type="component" value="Unassembled WGS sequence"/>
</dbReference>
<evidence type="ECO:0000313" key="7">
    <source>
        <dbReference type="EMBL" id="MFC4196507.1"/>
    </source>
</evidence>
<protein>
    <submittedName>
        <fullName evidence="7">Gluconokinase</fullName>
        <ecNumber evidence="7">2.7.1.12</ecNumber>
    </submittedName>
</protein>
<keyword evidence="8" id="KW-1185">Reference proteome</keyword>
<dbReference type="CDD" id="cd07770">
    <property type="entry name" value="ASKHA_NBD_FGGY_GntK"/>
    <property type="match status" value="1"/>
</dbReference>
<dbReference type="GO" id="GO:0046316">
    <property type="term" value="F:gluconokinase activity"/>
    <property type="evidence" value="ECO:0007669"/>
    <property type="project" value="UniProtKB-EC"/>
</dbReference>
<reference evidence="8" key="1">
    <citation type="journal article" date="2019" name="Int. J. Syst. Evol. Microbiol.">
        <title>The Global Catalogue of Microorganisms (GCM) 10K type strain sequencing project: providing services to taxonomists for standard genome sequencing and annotation.</title>
        <authorList>
            <consortium name="The Broad Institute Genomics Platform"/>
            <consortium name="The Broad Institute Genome Sequencing Center for Infectious Disease"/>
            <person name="Wu L."/>
            <person name="Ma J."/>
        </authorList>
    </citation>
    <scope>NUCLEOTIDE SEQUENCE [LARGE SCALE GENOMIC DNA]</scope>
    <source>
        <strain evidence="8">CCM 8689</strain>
    </source>
</reference>
<evidence type="ECO:0000256" key="2">
    <source>
        <dbReference type="ARBA" id="ARBA00022679"/>
    </source>
</evidence>
<comment type="caution">
    <text evidence="7">The sequence shown here is derived from an EMBL/GenBank/DDBJ whole genome shotgun (WGS) entry which is preliminary data.</text>
</comment>
<dbReference type="InterPro" id="IPR018483">
    <property type="entry name" value="Carb_kinase_FGGY_CS"/>
</dbReference>
<evidence type="ECO:0000259" key="6">
    <source>
        <dbReference type="Pfam" id="PF02782"/>
    </source>
</evidence>
<dbReference type="InterPro" id="IPR043129">
    <property type="entry name" value="ATPase_NBD"/>
</dbReference>
<organism evidence="7 8">
    <name type="scientific">Pedobacter jamesrossensis</name>
    <dbReference type="NCBI Taxonomy" id="1908238"/>
    <lineage>
        <taxon>Bacteria</taxon>
        <taxon>Pseudomonadati</taxon>
        <taxon>Bacteroidota</taxon>
        <taxon>Sphingobacteriia</taxon>
        <taxon>Sphingobacteriales</taxon>
        <taxon>Sphingobacteriaceae</taxon>
        <taxon>Pedobacter</taxon>
    </lineage>
</organism>
<comment type="similarity">
    <text evidence="1 4">Belongs to the FGGY kinase family.</text>
</comment>
<dbReference type="SUPFAM" id="SSF53067">
    <property type="entry name" value="Actin-like ATPase domain"/>
    <property type="match status" value="2"/>
</dbReference>
<dbReference type="EC" id="2.7.1.12" evidence="7"/>
<dbReference type="Gene3D" id="3.30.420.40">
    <property type="match status" value="2"/>
</dbReference>
<dbReference type="InterPro" id="IPR018484">
    <property type="entry name" value="FGGY_N"/>
</dbReference>
<dbReference type="EMBL" id="JBHSBY010000034">
    <property type="protein sequence ID" value="MFC4196507.1"/>
    <property type="molecule type" value="Genomic_DNA"/>
</dbReference>
<dbReference type="Pfam" id="PF00370">
    <property type="entry name" value="FGGY_N"/>
    <property type="match status" value="1"/>
</dbReference>
<dbReference type="PANTHER" id="PTHR43095">
    <property type="entry name" value="SUGAR KINASE"/>
    <property type="match status" value="1"/>
</dbReference>
<dbReference type="PANTHER" id="PTHR43095:SF2">
    <property type="entry name" value="GLUCONOKINASE"/>
    <property type="match status" value="1"/>
</dbReference>
<feature type="domain" description="Carbohydrate kinase FGGY N-terminal" evidence="5">
    <location>
        <begin position="3"/>
        <end position="243"/>
    </location>
</feature>
<keyword evidence="3 4" id="KW-0418">Kinase</keyword>
<evidence type="ECO:0000256" key="3">
    <source>
        <dbReference type="ARBA" id="ARBA00022777"/>
    </source>
</evidence>
<evidence type="ECO:0000256" key="1">
    <source>
        <dbReference type="ARBA" id="ARBA00009156"/>
    </source>
</evidence>
<dbReference type="PROSITE" id="PS00933">
    <property type="entry name" value="FGGY_KINASES_1"/>
    <property type="match status" value="1"/>
</dbReference>
<sequence length="496" mass="54485">MKYLIGVDIGTGSTKAVALNLEYQPIATSQFFYPTETTKPGYSEQNPELIWDAFSKSINELKGKLGDDPISVGLSSAMHSLILSDEEGNALAPMMTWADNRSSNEAKDLLASEAGRLIYQASGTPIHSMSPLTKLIWLKKHETELFQSASKFISIKEYIWFRLFGKFKIDYSLASATGLFNIHDLKWNPESLNLAGISAEKLSSPVQTDYQDSVLIDASKKSLPYLNTTFVIGASDGCLANLGSDATARGIAAITIGTSGALRLASSKPLINAVGMTFNYILDAETFICGGPVNNGGLALQWLLKNIFNKTELKTEDYKQLFKDVADTPAGSKGLIFLPYLTGERAPIWDSETCGNFFGLNLQHNQKHMARAVIEGICYALNDVLKAVEENAEPITQINVSGGFVHSKIWMQILANITGKKIVLVLQEDASSVGAAYLAAKAVGLTKNYPSSENTVPKIIMPDLELHKTYQRNFLLFKQLYTNLKETMHQLYHLNN</sequence>
<accession>A0ABV8NLR9</accession>
<name>A0ABV8NLR9_9SPHI</name>
<evidence type="ECO:0000259" key="5">
    <source>
        <dbReference type="Pfam" id="PF00370"/>
    </source>
</evidence>
<evidence type="ECO:0000313" key="8">
    <source>
        <dbReference type="Proteomes" id="UP001595792"/>
    </source>
</evidence>
<proteinExistence type="inferred from homology"/>
<gene>
    <name evidence="7" type="ORF">ACFOUY_07335</name>
</gene>
<dbReference type="InterPro" id="IPR018485">
    <property type="entry name" value="FGGY_C"/>
</dbReference>
<feature type="domain" description="Carbohydrate kinase FGGY C-terminal" evidence="6">
    <location>
        <begin position="252"/>
        <end position="442"/>
    </location>
</feature>
<dbReference type="Pfam" id="PF02782">
    <property type="entry name" value="FGGY_C"/>
    <property type="match status" value="1"/>
</dbReference>
<dbReference type="PIRSF" id="PIRSF000538">
    <property type="entry name" value="GlpK"/>
    <property type="match status" value="1"/>
</dbReference>
<dbReference type="InterPro" id="IPR050406">
    <property type="entry name" value="FGGY_Carb_Kinase"/>
</dbReference>
<dbReference type="InterPro" id="IPR000577">
    <property type="entry name" value="Carb_kinase_FGGY"/>
</dbReference>
<dbReference type="RefSeq" id="WP_378959838.1">
    <property type="nucleotide sequence ID" value="NZ_JBHRXC010000016.1"/>
</dbReference>
<dbReference type="PROSITE" id="PS00445">
    <property type="entry name" value="FGGY_KINASES_2"/>
    <property type="match status" value="1"/>
</dbReference>
<evidence type="ECO:0000256" key="4">
    <source>
        <dbReference type="RuleBase" id="RU003733"/>
    </source>
</evidence>